<dbReference type="EMBL" id="OZ075113">
    <property type="protein sequence ID" value="CAL5021943.1"/>
    <property type="molecule type" value="Genomic_DNA"/>
</dbReference>
<dbReference type="AlphaFoldDB" id="A0ABC9CL68"/>
<name>A0ABC9CL68_9POAL</name>
<evidence type="ECO:0000256" key="1">
    <source>
        <dbReference type="SAM" id="MobiDB-lite"/>
    </source>
</evidence>
<keyword evidence="3" id="KW-1185">Reference proteome</keyword>
<gene>
    <name evidence="2" type="ORF">URODEC1_LOCUS76270</name>
</gene>
<reference evidence="2" key="1">
    <citation type="submission" date="2024-10" db="EMBL/GenBank/DDBJ databases">
        <authorList>
            <person name="Ryan C."/>
        </authorList>
    </citation>
    <scope>NUCLEOTIDE SEQUENCE [LARGE SCALE GENOMIC DNA]</scope>
</reference>
<feature type="compositionally biased region" description="Acidic residues" evidence="1">
    <location>
        <begin position="134"/>
        <end position="162"/>
    </location>
</feature>
<evidence type="ECO:0008006" key="4">
    <source>
        <dbReference type="Google" id="ProtNLM"/>
    </source>
</evidence>
<sequence length="490" mass="55563">MDRIVRFFSGDTVNESGEFTSMREDVAIFGSPPSYEDLIARVNQMFKVGHEQEELTLRARFDAGDKRAHYVLMPIRKEDDWLIYKELVQGSQVRCCEVFVDVCGRGVDIDNLDEYGDDNPIEHLTQEEIHGCNEDEDGEDDDLSDDGVEVEDEEASGDEGDFDTCRVANNFDDDTFENEEVDDDDMSESSDEDPFDDCVGGCEQENDVREVPLVQPTPVVQQARFVEPISVRQPPPVVQEPVEQTVREPVTNVEPTPGARTEEVVEERVEVEETGRQDMSTLSGFRLTPLTPAELRQLEAVHVHVPAVPIFHSIPSKANCDSGLRLGYIEPDSSEELIAKGMIFESIEELKFFLRDYSVRHHRPYDVVHSSVKLRYTVRCQQGCDWKVWARPVPDDRKKWRITKVKQPHTCGTLCVSQVHSQCTARYLGKRIASMVYADPEVSIAAIIEAVHGFTNYKMKYGKGVVVYISDDDDDDDWGDDELLYDGTSE</sequence>
<protein>
    <recommendedName>
        <fullName evidence="4">Transposase MuDR plant domain-containing protein</fullName>
    </recommendedName>
</protein>
<dbReference type="Proteomes" id="UP001497457">
    <property type="component" value="Chromosome 3rd"/>
</dbReference>
<evidence type="ECO:0000313" key="3">
    <source>
        <dbReference type="Proteomes" id="UP001497457"/>
    </source>
</evidence>
<organism evidence="2 3">
    <name type="scientific">Urochloa decumbens</name>
    <dbReference type="NCBI Taxonomy" id="240449"/>
    <lineage>
        <taxon>Eukaryota</taxon>
        <taxon>Viridiplantae</taxon>
        <taxon>Streptophyta</taxon>
        <taxon>Embryophyta</taxon>
        <taxon>Tracheophyta</taxon>
        <taxon>Spermatophyta</taxon>
        <taxon>Magnoliopsida</taxon>
        <taxon>Liliopsida</taxon>
        <taxon>Poales</taxon>
        <taxon>Poaceae</taxon>
        <taxon>PACMAD clade</taxon>
        <taxon>Panicoideae</taxon>
        <taxon>Panicodae</taxon>
        <taxon>Paniceae</taxon>
        <taxon>Melinidinae</taxon>
        <taxon>Urochloa</taxon>
    </lineage>
</organism>
<evidence type="ECO:0000313" key="2">
    <source>
        <dbReference type="EMBL" id="CAL5021943.1"/>
    </source>
</evidence>
<feature type="region of interest" description="Disordered" evidence="1">
    <location>
        <begin position="131"/>
        <end position="195"/>
    </location>
</feature>
<proteinExistence type="predicted"/>
<feature type="compositionally biased region" description="Acidic residues" evidence="1">
    <location>
        <begin position="171"/>
        <end position="195"/>
    </location>
</feature>
<accession>A0ABC9CL68</accession>